<gene>
    <name evidence="2" type="ORF">CKAH01_02118</name>
</gene>
<organism evidence="2 3">
    <name type="scientific">Colletotrichum kahawae</name>
    <name type="common">Coffee berry disease fungus</name>
    <dbReference type="NCBI Taxonomy" id="34407"/>
    <lineage>
        <taxon>Eukaryota</taxon>
        <taxon>Fungi</taxon>
        <taxon>Dikarya</taxon>
        <taxon>Ascomycota</taxon>
        <taxon>Pezizomycotina</taxon>
        <taxon>Sordariomycetes</taxon>
        <taxon>Hypocreomycetidae</taxon>
        <taxon>Glomerellales</taxon>
        <taxon>Glomerellaceae</taxon>
        <taxon>Colletotrichum</taxon>
        <taxon>Colletotrichum gloeosporioides species complex</taxon>
    </lineage>
</organism>
<evidence type="ECO:0000313" key="3">
    <source>
        <dbReference type="Proteomes" id="UP001281614"/>
    </source>
</evidence>
<feature type="region of interest" description="Disordered" evidence="1">
    <location>
        <begin position="1"/>
        <end position="21"/>
    </location>
</feature>
<name>A0AAD9Y256_COLKA</name>
<accession>A0AAD9Y256</accession>
<evidence type="ECO:0000313" key="2">
    <source>
        <dbReference type="EMBL" id="KAK2732172.1"/>
    </source>
</evidence>
<feature type="region of interest" description="Disordered" evidence="1">
    <location>
        <begin position="69"/>
        <end position="89"/>
    </location>
</feature>
<protein>
    <submittedName>
        <fullName evidence="2">Uncharacterized protein</fullName>
    </submittedName>
</protein>
<sequence length="89" mass="10024">MDHVRIPSACSPRRRSGPRGSCILNRIARHCRRQQQHARSQPPVVHKSILLPVRRCILFRPKSPPSTCMSPPLSLGRHLPPPLVTAQVK</sequence>
<proteinExistence type="predicted"/>
<comment type="caution">
    <text evidence="2">The sequence shown here is derived from an EMBL/GenBank/DDBJ whole genome shotgun (WGS) entry which is preliminary data.</text>
</comment>
<reference evidence="2" key="1">
    <citation type="submission" date="2023-02" db="EMBL/GenBank/DDBJ databases">
        <title>Colletotrichum kahawae CIFC_Que2 genome sequencing and assembly.</title>
        <authorList>
            <person name="Baroncelli R."/>
        </authorList>
    </citation>
    <scope>NUCLEOTIDE SEQUENCE</scope>
    <source>
        <strain evidence="2">CIFC_Que2</strain>
    </source>
</reference>
<dbReference type="AlphaFoldDB" id="A0AAD9Y256"/>
<keyword evidence="3" id="KW-1185">Reference proteome</keyword>
<evidence type="ECO:0000256" key="1">
    <source>
        <dbReference type="SAM" id="MobiDB-lite"/>
    </source>
</evidence>
<dbReference type="Proteomes" id="UP001281614">
    <property type="component" value="Unassembled WGS sequence"/>
</dbReference>
<dbReference type="EMBL" id="VYYT01000554">
    <property type="protein sequence ID" value="KAK2732172.1"/>
    <property type="molecule type" value="Genomic_DNA"/>
</dbReference>